<keyword evidence="3" id="KW-1185">Reference proteome</keyword>
<gene>
    <name evidence="2" type="ORF">AAD027_05760</name>
</gene>
<dbReference type="Pfam" id="PF00912">
    <property type="entry name" value="Transgly"/>
    <property type="match status" value="1"/>
</dbReference>
<comment type="caution">
    <text evidence="2">The sequence shown here is derived from an EMBL/GenBank/DDBJ whole genome shotgun (WGS) entry which is preliminary data.</text>
</comment>
<dbReference type="RefSeq" id="WP_341725061.1">
    <property type="nucleotide sequence ID" value="NZ_JBBWWT010000002.1"/>
</dbReference>
<protein>
    <submittedName>
        <fullName evidence="2">Transglycosylase domain-containing protein</fullName>
    </submittedName>
</protein>
<evidence type="ECO:0000259" key="1">
    <source>
        <dbReference type="Pfam" id="PF00912"/>
    </source>
</evidence>
<dbReference type="InterPro" id="IPR001264">
    <property type="entry name" value="Glyco_trans_51"/>
</dbReference>
<dbReference type="InterPro" id="IPR023346">
    <property type="entry name" value="Lysozyme-like_dom_sf"/>
</dbReference>
<feature type="domain" description="Glycosyl transferase family 51" evidence="1">
    <location>
        <begin position="112"/>
        <end position="198"/>
    </location>
</feature>
<organism evidence="2 3">
    <name type="scientific">Pseudoxanthomonas putridarboris</name>
    <dbReference type="NCBI Taxonomy" id="752605"/>
    <lineage>
        <taxon>Bacteria</taxon>
        <taxon>Pseudomonadati</taxon>
        <taxon>Pseudomonadota</taxon>
        <taxon>Gammaproteobacteria</taxon>
        <taxon>Lysobacterales</taxon>
        <taxon>Lysobacteraceae</taxon>
        <taxon>Pseudoxanthomonas</taxon>
    </lineage>
</organism>
<dbReference type="Proteomes" id="UP001459204">
    <property type="component" value="Unassembled WGS sequence"/>
</dbReference>
<dbReference type="SUPFAM" id="SSF53955">
    <property type="entry name" value="Lysozyme-like"/>
    <property type="match status" value="1"/>
</dbReference>
<evidence type="ECO:0000313" key="2">
    <source>
        <dbReference type="EMBL" id="MEL1263881.1"/>
    </source>
</evidence>
<accession>A0ABU9J0E5</accession>
<name>A0ABU9J0E5_9GAMM</name>
<reference evidence="2 3" key="1">
    <citation type="submission" date="2024-04" db="EMBL/GenBank/DDBJ databases">
        <title>Draft genome sequence of Pseudoxanthomonas putridarboris WD12.</title>
        <authorList>
            <person name="Oh J."/>
        </authorList>
    </citation>
    <scope>NUCLEOTIDE SEQUENCE [LARGE SCALE GENOMIC DNA]</scope>
    <source>
        <strain evidence="2 3">WD12</strain>
    </source>
</reference>
<evidence type="ECO:0000313" key="3">
    <source>
        <dbReference type="Proteomes" id="UP001459204"/>
    </source>
</evidence>
<sequence length="237" mass="25969">MGAWPKWVFAASLTLASLYALVCWGLYACGRAMLPDEGLAPTTYRAPASIRAQLTAVEFDGTQSIPRLNPFTAVPALLMAATQPSSDRERGLRILSHASRVASLRAPAIRGNLRRHLADMARAIVISRHWSSGQIGNTLLAESHFGRSARGVEQAALAYYGLPANQLRAEESLALVTLMRGPRYYDPACHRERFEARYLRAAEATEAKAPNLALDRAMERMLQTADCGTTRNRATES</sequence>
<proteinExistence type="predicted"/>
<dbReference type="PROSITE" id="PS51257">
    <property type="entry name" value="PROKAR_LIPOPROTEIN"/>
    <property type="match status" value="1"/>
</dbReference>
<dbReference type="EMBL" id="JBBWWT010000002">
    <property type="protein sequence ID" value="MEL1263881.1"/>
    <property type="molecule type" value="Genomic_DNA"/>
</dbReference>
<dbReference type="Gene3D" id="1.10.3810.10">
    <property type="entry name" value="Biosynthetic peptidoglycan transglycosylase-like"/>
    <property type="match status" value="1"/>
</dbReference>
<dbReference type="InterPro" id="IPR036950">
    <property type="entry name" value="PBP_transglycosylase"/>
</dbReference>